<proteinExistence type="predicted"/>
<reference evidence="1" key="1">
    <citation type="journal article" date="2014" name="Front. Microbiol.">
        <title>High frequency of phylogenetically diverse reductive dehalogenase-homologous genes in deep subseafloor sedimentary metagenomes.</title>
        <authorList>
            <person name="Kawai M."/>
            <person name="Futagami T."/>
            <person name="Toyoda A."/>
            <person name="Takaki Y."/>
            <person name="Nishi S."/>
            <person name="Hori S."/>
            <person name="Arai W."/>
            <person name="Tsubouchi T."/>
            <person name="Morono Y."/>
            <person name="Uchiyama I."/>
            <person name="Ito T."/>
            <person name="Fujiyama A."/>
            <person name="Inagaki F."/>
            <person name="Takami H."/>
        </authorList>
    </citation>
    <scope>NUCLEOTIDE SEQUENCE</scope>
    <source>
        <strain evidence="1">Expedition CK06-06</strain>
    </source>
</reference>
<gene>
    <name evidence="1" type="ORF">S01H1_22671</name>
</gene>
<feature type="non-terminal residue" evidence="1">
    <location>
        <position position="1"/>
    </location>
</feature>
<sequence>YNWTLIINVMAITKLDNTTDLSLEAALAAYSGDTKEKGLVRQLPFNKVNTELNLGLDEINSASLESAYSASCSGIKVAEVTLTADEIVGNATGDLNEADGAVLVASAGTGYIHQFLSAVLIYDHVTADYTGGGNDTVIQVGVNGAQVALSAAIASASFLGASADTIVQVNALDAADVALTITGANIISLY</sequence>
<feature type="non-terminal residue" evidence="1">
    <location>
        <position position="190"/>
    </location>
</feature>
<name>X0TUF6_9ZZZZ</name>
<accession>X0TUF6</accession>
<dbReference type="AlphaFoldDB" id="X0TUF6"/>
<evidence type="ECO:0000313" key="1">
    <source>
        <dbReference type="EMBL" id="GAF90831.1"/>
    </source>
</evidence>
<comment type="caution">
    <text evidence="1">The sequence shown here is derived from an EMBL/GenBank/DDBJ whole genome shotgun (WGS) entry which is preliminary data.</text>
</comment>
<dbReference type="EMBL" id="BARS01012849">
    <property type="protein sequence ID" value="GAF90831.1"/>
    <property type="molecule type" value="Genomic_DNA"/>
</dbReference>
<protein>
    <submittedName>
        <fullName evidence="1">Uncharacterized protein</fullName>
    </submittedName>
</protein>
<organism evidence="1">
    <name type="scientific">marine sediment metagenome</name>
    <dbReference type="NCBI Taxonomy" id="412755"/>
    <lineage>
        <taxon>unclassified sequences</taxon>
        <taxon>metagenomes</taxon>
        <taxon>ecological metagenomes</taxon>
    </lineage>
</organism>